<feature type="transmembrane region" description="Helical" evidence="6">
    <location>
        <begin position="318"/>
        <end position="338"/>
    </location>
</feature>
<evidence type="ECO:0000313" key="8">
    <source>
        <dbReference type="EMBL" id="EGY77576.1"/>
    </source>
</evidence>
<evidence type="ECO:0000313" key="9">
    <source>
        <dbReference type="Proteomes" id="UP000005332"/>
    </source>
</evidence>
<feature type="domain" description="ABC3 transporter permease C-terminal" evidence="7">
    <location>
        <begin position="96"/>
        <end position="210"/>
    </location>
</feature>
<feature type="transmembrane region" description="Helical" evidence="6">
    <location>
        <begin position="261"/>
        <end position="284"/>
    </location>
</feature>
<evidence type="ECO:0000256" key="3">
    <source>
        <dbReference type="ARBA" id="ARBA00022692"/>
    </source>
</evidence>
<keyword evidence="3 6" id="KW-0812">Transmembrane</keyword>
<dbReference type="GO" id="GO:0005886">
    <property type="term" value="C:plasma membrane"/>
    <property type="evidence" value="ECO:0007669"/>
    <property type="project" value="UniProtKB-SubCell"/>
</dbReference>
<feature type="transmembrane region" description="Helical" evidence="6">
    <location>
        <begin position="92"/>
        <end position="115"/>
    </location>
</feature>
<dbReference type="HOGENOM" id="CLU_019122_1_1_11"/>
<dbReference type="Pfam" id="PF02687">
    <property type="entry name" value="FtsX"/>
    <property type="match status" value="1"/>
</dbReference>
<feature type="transmembrane region" description="Helical" evidence="6">
    <location>
        <begin position="136"/>
        <end position="167"/>
    </location>
</feature>
<feature type="transmembrane region" description="Helical" evidence="6">
    <location>
        <begin position="358"/>
        <end position="379"/>
    </location>
</feature>
<evidence type="ECO:0000259" key="7">
    <source>
        <dbReference type="Pfam" id="PF02687"/>
    </source>
</evidence>
<feature type="transmembrane region" description="Helical" evidence="6">
    <location>
        <begin position="229"/>
        <end position="249"/>
    </location>
</feature>
<reference evidence="8 9" key="1">
    <citation type="submission" date="2011-06" db="EMBL/GenBank/DDBJ databases">
        <authorList>
            <person name="Muzny D."/>
            <person name="Qin X."/>
            <person name="Deng J."/>
            <person name="Jiang H."/>
            <person name="Liu Y."/>
            <person name="Qu J."/>
            <person name="Song X.-Z."/>
            <person name="Zhang L."/>
            <person name="Thornton R."/>
            <person name="Coyle M."/>
            <person name="Francisco L."/>
            <person name="Jackson L."/>
            <person name="Javaid M."/>
            <person name="Korchina V."/>
            <person name="Kovar C."/>
            <person name="Mata R."/>
            <person name="Mathew T."/>
            <person name="Ngo R."/>
            <person name="Nguyen L."/>
            <person name="Nguyen N."/>
            <person name="Okwuonu G."/>
            <person name="Ongeri F."/>
            <person name="Pham C."/>
            <person name="Simmons D."/>
            <person name="Wilczek-Boney K."/>
            <person name="Hale W."/>
            <person name="Jakkamsetti A."/>
            <person name="Pham P."/>
            <person name="Ruth R."/>
            <person name="San Lucas F."/>
            <person name="Warren J."/>
            <person name="Zhang J."/>
            <person name="Zhao Z."/>
            <person name="Zhou C."/>
            <person name="Zhu D."/>
            <person name="Lee S."/>
            <person name="Bess C."/>
            <person name="Blankenburg K."/>
            <person name="Forbes L."/>
            <person name="Fu Q."/>
            <person name="Gubbala S."/>
            <person name="Hirani K."/>
            <person name="Jayaseelan J.C."/>
            <person name="Lara F."/>
            <person name="Munidasa M."/>
            <person name="Palculict T."/>
            <person name="Patil S."/>
            <person name="Pu L.-L."/>
            <person name="Saada N."/>
            <person name="Tang L."/>
            <person name="Weissenberger G."/>
            <person name="Zhu Y."/>
            <person name="Hemphill L."/>
            <person name="Shang Y."/>
            <person name="Youmans B."/>
            <person name="Ayvaz T."/>
            <person name="Ross M."/>
            <person name="Santibanez J."/>
            <person name="Aqrawi P."/>
            <person name="Gross S."/>
            <person name="Joshi V."/>
            <person name="Fowler G."/>
            <person name="Nazareth L."/>
            <person name="Reid J."/>
            <person name="Worley K."/>
            <person name="Petrosino J."/>
            <person name="Highlander S."/>
            <person name="Gibbs R."/>
        </authorList>
    </citation>
    <scope>NUCLEOTIDE SEQUENCE [LARGE SCALE GENOMIC DNA]</scope>
    <source>
        <strain evidence="8 9">ATCC 25577</strain>
    </source>
</reference>
<feature type="transmembrane region" description="Helical" evidence="6">
    <location>
        <begin position="419"/>
        <end position="441"/>
    </location>
</feature>
<organism evidence="8 9">
    <name type="scientific">Cutibacterium avidum ATCC 25577</name>
    <dbReference type="NCBI Taxonomy" id="997355"/>
    <lineage>
        <taxon>Bacteria</taxon>
        <taxon>Bacillati</taxon>
        <taxon>Actinomycetota</taxon>
        <taxon>Actinomycetes</taxon>
        <taxon>Propionibacteriales</taxon>
        <taxon>Propionibacteriaceae</taxon>
        <taxon>Cutibacterium</taxon>
    </lineage>
</organism>
<dbReference type="Proteomes" id="UP000005332">
    <property type="component" value="Unassembled WGS sequence"/>
</dbReference>
<keyword evidence="4 6" id="KW-1133">Transmembrane helix</keyword>
<dbReference type="PATRIC" id="fig|997355.3.peg.1099"/>
<protein>
    <recommendedName>
        <fullName evidence="7">ABC3 transporter permease C-terminal domain-containing protein</fullName>
    </recommendedName>
</protein>
<name>G4CX62_9ACTN</name>
<keyword evidence="9" id="KW-1185">Reference proteome</keyword>
<dbReference type="EMBL" id="AGBA01000013">
    <property type="protein sequence ID" value="EGY77576.1"/>
    <property type="molecule type" value="Genomic_DNA"/>
</dbReference>
<comment type="caution">
    <text evidence="8">The sequence shown here is derived from an EMBL/GenBank/DDBJ whole genome shotgun (WGS) entry which is preliminary data.</text>
</comment>
<feature type="transmembrane region" description="Helical" evidence="6">
    <location>
        <begin position="447"/>
        <end position="465"/>
    </location>
</feature>
<feature type="transmembrane region" description="Helical" evidence="6">
    <location>
        <begin position="187"/>
        <end position="208"/>
    </location>
</feature>
<keyword evidence="2" id="KW-1003">Cell membrane</keyword>
<evidence type="ECO:0000256" key="2">
    <source>
        <dbReference type="ARBA" id="ARBA00022475"/>
    </source>
</evidence>
<accession>G4CX62</accession>
<evidence type="ECO:0000256" key="5">
    <source>
        <dbReference type="ARBA" id="ARBA00023136"/>
    </source>
</evidence>
<gene>
    <name evidence="8" type="ORF">HMPREF9153_1119</name>
</gene>
<comment type="subcellular location">
    <subcellularLocation>
        <location evidence="1">Cell membrane</location>
        <topology evidence="1">Multi-pass membrane protein</topology>
    </subcellularLocation>
</comment>
<evidence type="ECO:0000256" key="6">
    <source>
        <dbReference type="SAM" id="Phobius"/>
    </source>
</evidence>
<feature type="transmembrane region" description="Helical" evidence="6">
    <location>
        <begin position="59"/>
        <end position="80"/>
    </location>
</feature>
<dbReference type="InterPro" id="IPR003838">
    <property type="entry name" value="ABC3_permease_C"/>
</dbReference>
<dbReference type="AlphaFoldDB" id="G4CX62"/>
<sequence>MVTMTTKSTIEPGTADQQIPSISVPEPLATKAGRPATSSILSMTLRTSAADHSTWRLPVVAFAVITTIILDVTGGAVMMWHLSGENASFYKLTSSIAVILLVLPLMTLASSAARLSARRRDDRLSSLRLIGASSHLLRVVTLVEAGLQALVGSLLGIVGYLICVPLLGRLSFNGSQIGASSVLLGPAPVAGVILALVLLALISSAIGLRRVDVSPLGVRMRSQPRSVSWVRLAIGGAIVLVLVSSKAVLSVLGRQTGVVGVYVFLAILLAAVVELANIIGPKLLSMYFKHRLNKARNATDLVAARQVLENPRAAWTQVASLGAVCVVGMLAGTGAAMMQAAGNGTSADPAAQIIGQDLQTGTILLIVFAFATVACSVGVNQASAILDRRSVEVGLDIVGMDLATQDKVRRITVISPMRFAMVTGLVATGLLIVPMVGVALVLRPVTILVTVGTILIGAGMVRLGLWATRPTLNRVLADGLARTE</sequence>
<evidence type="ECO:0000256" key="4">
    <source>
        <dbReference type="ARBA" id="ARBA00022989"/>
    </source>
</evidence>
<proteinExistence type="predicted"/>
<keyword evidence="5 6" id="KW-0472">Membrane</keyword>
<evidence type="ECO:0000256" key="1">
    <source>
        <dbReference type="ARBA" id="ARBA00004651"/>
    </source>
</evidence>